<gene>
    <name evidence="2" type="ORF">J6TS1_27100</name>
</gene>
<dbReference type="SUPFAM" id="SSF53756">
    <property type="entry name" value="UDP-Glycosyltransferase/glycogen phosphorylase"/>
    <property type="match status" value="1"/>
</dbReference>
<comment type="caution">
    <text evidence="2">The sequence shown here is derived from an EMBL/GenBank/DDBJ whole genome shotgun (WGS) entry which is preliminary data.</text>
</comment>
<dbReference type="Pfam" id="PF00534">
    <property type="entry name" value="Glycos_transf_1"/>
    <property type="match status" value="1"/>
</dbReference>
<sequence length="531" mass="62024">MDSLLTYNSNKIYTLTSSLPFVYGGRTSALLQRARILTESDKGIEKVKILTTNYNPNYADIYDDYKRKKTINDHIDFDNIYDFYKWSDHKDVRNNYTVYIKENFDNNLFELVKEKNPHITYFYKDGLPMYYLSRNKETGKIGHIDVFKDNNKNSVKRVYLDSKGNIHKIRYFQEGTDKVISDVFVDAELNAYLTKEFSYKGKEKYIERIILFNKDGTSVVFQKEADFFNYWFEDLFADGDIVINDVRVLDKPLLDVKKNVKRIFQLHNSHLSEPLNVESKTKKSFLYLFENIKKQDDRIIILTNGQKENILYKHPNLSSYLHVIPHCIENNIAITETVKKGQACIVSRLDDRKRLDHAIRAFSSVLEYFPNFQLKIYGDGDDKERLLNTVNELGIGNNVFFEGHTDRPNEIFQSSEFFLITSLYEGFGLTVLESISNGCPVIGYDISWGPSEIVGEKGGIIIENGNVDELGKAMIKMIKNPYNRQEVKSEAERFNKEMFLKQWLGIIKQHNTDSEKKQSLSKRFLNKLYNH</sequence>
<dbReference type="Gene3D" id="3.40.50.2000">
    <property type="entry name" value="Glycogen Phosphorylase B"/>
    <property type="match status" value="2"/>
</dbReference>
<name>A0ABQ4KZ44_SIMTE</name>
<accession>A0ABQ4KZ44</accession>
<proteinExistence type="predicted"/>
<evidence type="ECO:0000313" key="2">
    <source>
        <dbReference type="EMBL" id="GIN96840.1"/>
    </source>
</evidence>
<dbReference type="EMBL" id="BORJ01000006">
    <property type="protein sequence ID" value="GIN96840.1"/>
    <property type="molecule type" value="Genomic_DNA"/>
</dbReference>
<dbReference type="Proteomes" id="UP000680670">
    <property type="component" value="Unassembled WGS sequence"/>
</dbReference>
<dbReference type="RefSeq" id="WP_213020637.1">
    <property type="nucleotide sequence ID" value="NZ_BORJ01000006.1"/>
</dbReference>
<evidence type="ECO:0000313" key="3">
    <source>
        <dbReference type="Proteomes" id="UP000680670"/>
    </source>
</evidence>
<dbReference type="InterPro" id="IPR001296">
    <property type="entry name" value="Glyco_trans_1"/>
</dbReference>
<protein>
    <submittedName>
        <fullName evidence="2">Glycosyl transferase family 1</fullName>
    </submittedName>
</protein>
<keyword evidence="3" id="KW-1185">Reference proteome</keyword>
<reference evidence="2 3" key="1">
    <citation type="submission" date="2021-03" db="EMBL/GenBank/DDBJ databases">
        <title>Antimicrobial resistance genes in bacteria isolated from Japanese honey, and their potential for conferring macrolide and lincosamide resistance in the American foulbrood pathogen Paenibacillus larvae.</title>
        <authorList>
            <person name="Okamoto M."/>
            <person name="Kumagai M."/>
            <person name="Kanamori H."/>
            <person name="Takamatsu D."/>
        </authorList>
    </citation>
    <scope>NUCLEOTIDE SEQUENCE [LARGE SCALE GENOMIC DNA]</scope>
    <source>
        <strain evidence="2 3">J6TS1</strain>
    </source>
</reference>
<organism evidence="2 3">
    <name type="scientific">Siminovitchia terrae</name>
    <name type="common">Bacillus terrae</name>
    <dbReference type="NCBI Taxonomy" id="1914933"/>
    <lineage>
        <taxon>Bacteria</taxon>
        <taxon>Bacillati</taxon>
        <taxon>Bacillota</taxon>
        <taxon>Bacilli</taxon>
        <taxon>Bacillales</taxon>
        <taxon>Bacillaceae</taxon>
        <taxon>Siminovitchia</taxon>
    </lineage>
</organism>
<evidence type="ECO:0000259" key="1">
    <source>
        <dbReference type="Pfam" id="PF00534"/>
    </source>
</evidence>
<dbReference type="PANTHER" id="PTHR12526:SF630">
    <property type="entry name" value="GLYCOSYLTRANSFERASE"/>
    <property type="match status" value="1"/>
</dbReference>
<dbReference type="GO" id="GO:0016740">
    <property type="term" value="F:transferase activity"/>
    <property type="evidence" value="ECO:0007669"/>
    <property type="project" value="UniProtKB-KW"/>
</dbReference>
<feature type="domain" description="Glycosyl transferase family 1" evidence="1">
    <location>
        <begin position="338"/>
        <end position="492"/>
    </location>
</feature>
<dbReference type="PANTHER" id="PTHR12526">
    <property type="entry name" value="GLYCOSYLTRANSFERASE"/>
    <property type="match status" value="1"/>
</dbReference>
<keyword evidence="2" id="KW-0808">Transferase</keyword>